<feature type="chain" id="PRO_5012063584" evidence="1">
    <location>
        <begin position="32"/>
        <end position="109"/>
    </location>
</feature>
<dbReference type="SUPFAM" id="SSF55008">
    <property type="entry name" value="HMA, heavy metal-associated domain"/>
    <property type="match status" value="1"/>
</dbReference>
<feature type="domain" description="HMA" evidence="2">
    <location>
        <begin position="40"/>
        <end position="106"/>
    </location>
</feature>
<dbReference type="PROSITE" id="PS50846">
    <property type="entry name" value="HMA_2"/>
    <property type="match status" value="1"/>
</dbReference>
<dbReference type="EMBL" id="OBMM01000012">
    <property type="protein sequence ID" value="SOC31025.1"/>
    <property type="molecule type" value="Genomic_DNA"/>
</dbReference>
<feature type="signal peptide" evidence="1">
    <location>
        <begin position="1"/>
        <end position="31"/>
    </location>
</feature>
<proteinExistence type="predicted"/>
<evidence type="ECO:0000256" key="1">
    <source>
        <dbReference type="SAM" id="SignalP"/>
    </source>
</evidence>
<dbReference type="Pfam" id="PF00403">
    <property type="entry name" value="HMA"/>
    <property type="match status" value="1"/>
</dbReference>
<dbReference type="CDD" id="cd00371">
    <property type="entry name" value="HMA"/>
    <property type="match status" value="1"/>
</dbReference>
<dbReference type="InterPro" id="IPR006121">
    <property type="entry name" value="HMA_dom"/>
</dbReference>
<dbReference type="InterPro" id="IPR001802">
    <property type="entry name" value="MerP/CopZ"/>
</dbReference>
<dbReference type="PRINTS" id="PR00946">
    <property type="entry name" value="HGSCAVENGER"/>
</dbReference>
<dbReference type="Proteomes" id="UP000219068">
    <property type="component" value="Unassembled WGS sequence"/>
</dbReference>
<name>A0A285TYN1_9PROT</name>
<reference evidence="3 4" key="1">
    <citation type="submission" date="2017-08" db="EMBL/GenBank/DDBJ databases">
        <authorList>
            <person name="de Groot N.N."/>
        </authorList>
    </citation>
    <scope>NUCLEOTIDE SEQUENCE [LARGE SCALE GENOMIC DNA]</scope>
    <source>
        <strain evidence="3 4">USBA 78</strain>
    </source>
</reference>
<dbReference type="RefSeq" id="WP_097053762.1">
    <property type="nucleotide sequence ID" value="NZ_OBMM01000012.1"/>
</dbReference>
<sequence length="109" mass="11205">MKRTGIILAGAFALGLAVIHPGGFLPTAAQAASAASQDEQTSVFDIENMTCALCPVTVKTAMKAVAGVKTVEIDFGTKTATVVFDPSVASRQTIEDASMNAGYPAKARD</sequence>
<accession>A0A285TYN1</accession>
<dbReference type="InterPro" id="IPR036163">
    <property type="entry name" value="HMA_dom_sf"/>
</dbReference>
<evidence type="ECO:0000313" key="3">
    <source>
        <dbReference type="EMBL" id="SOC31025.1"/>
    </source>
</evidence>
<protein>
    <submittedName>
        <fullName evidence="3">Mercuric ion binding protein</fullName>
    </submittedName>
</protein>
<organism evidence="3 4">
    <name type="scientific">Thalassospira xiamenensis</name>
    <dbReference type="NCBI Taxonomy" id="220697"/>
    <lineage>
        <taxon>Bacteria</taxon>
        <taxon>Pseudomonadati</taxon>
        <taxon>Pseudomonadota</taxon>
        <taxon>Alphaproteobacteria</taxon>
        <taxon>Rhodospirillales</taxon>
        <taxon>Thalassospiraceae</taxon>
        <taxon>Thalassospira</taxon>
    </lineage>
</organism>
<evidence type="ECO:0000313" key="4">
    <source>
        <dbReference type="Proteomes" id="UP000219068"/>
    </source>
</evidence>
<keyword evidence="1" id="KW-0732">Signal</keyword>
<gene>
    <name evidence="3" type="ORF">SAMN05428964_1124</name>
</gene>
<dbReference type="AlphaFoldDB" id="A0A285TYN1"/>
<dbReference type="GO" id="GO:0046872">
    <property type="term" value="F:metal ion binding"/>
    <property type="evidence" value="ECO:0007669"/>
    <property type="project" value="InterPro"/>
</dbReference>
<evidence type="ECO:0000259" key="2">
    <source>
        <dbReference type="PROSITE" id="PS50846"/>
    </source>
</evidence>
<dbReference type="Gene3D" id="3.30.70.100">
    <property type="match status" value="1"/>
</dbReference>